<evidence type="ECO:0000256" key="6">
    <source>
        <dbReference type="SAM" id="Coils"/>
    </source>
</evidence>
<evidence type="ECO:0000256" key="3">
    <source>
        <dbReference type="ARBA" id="ARBA00022692"/>
    </source>
</evidence>
<name>A0A975TCR0_9NOST</name>
<feature type="domain" description="Multidrug resistance protein MdtA-like alpha-helical hairpin" evidence="8">
    <location>
        <begin position="177"/>
        <end position="239"/>
    </location>
</feature>
<accession>A0A975TCR0</accession>
<dbReference type="SUPFAM" id="SSF51230">
    <property type="entry name" value="Single hybrid motif"/>
    <property type="match status" value="1"/>
</dbReference>
<dbReference type="EMBL" id="CP021056">
    <property type="protein sequence ID" value="QXE25628.1"/>
    <property type="molecule type" value="Genomic_DNA"/>
</dbReference>
<feature type="transmembrane region" description="Helical" evidence="7">
    <location>
        <begin position="25"/>
        <end position="47"/>
    </location>
</feature>
<dbReference type="Pfam" id="PF26002">
    <property type="entry name" value="Beta-barrel_AprE"/>
    <property type="match status" value="1"/>
</dbReference>
<evidence type="ECO:0000256" key="2">
    <source>
        <dbReference type="ARBA" id="ARBA00009477"/>
    </source>
</evidence>
<evidence type="ECO:0000256" key="5">
    <source>
        <dbReference type="ARBA" id="ARBA00023136"/>
    </source>
</evidence>
<dbReference type="SUPFAM" id="SSF111369">
    <property type="entry name" value="HlyD-like secretion proteins"/>
    <property type="match status" value="1"/>
</dbReference>
<keyword evidence="5 7" id="KW-0472">Membrane</keyword>
<protein>
    <submittedName>
        <fullName evidence="10">Secretion protein HlyD</fullName>
    </submittedName>
</protein>
<dbReference type="PANTHER" id="PTHR30386:SF26">
    <property type="entry name" value="TRANSPORT PROTEIN COMB"/>
    <property type="match status" value="1"/>
</dbReference>
<dbReference type="GO" id="GO:0016020">
    <property type="term" value="C:membrane"/>
    <property type="evidence" value="ECO:0007669"/>
    <property type="project" value="UniProtKB-SubCell"/>
</dbReference>
<feature type="domain" description="AprE-like beta-barrel" evidence="9">
    <location>
        <begin position="350"/>
        <end position="442"/>
    </location>
</feature>
<keyword evidence="4 7" id="KW-1133">Transmembrane helix</keyword>
<dbReference type="Pfam" id="PF25876">
    <property type="entry name" value="HH_MFP_RND"/>
    <property type="match status" value="1"/>
</dbReference>
<dbReference type="InterPro" id="IPR058624">
    <property type="entry name" value="MdtA-like_HH"/>
</dbReference>
<dbReference type="Gene3D" id="2.40.30.170">
    <property type="match status" value="1"/>
</dbReference>
<dbReference type="Gene3D" id="2.40.50.100">
    <property type="match status" value="1"/>
</dbReference>
<sequence length="460" mass="51306">MLYTHNSQVVSTVETDTVLPPVNSWLYFTGIFLVGTVTVGVVLSSWIKYNVTVKAGAIVRPTGEVRVVQSQVEGTVKSIFVKENQLVKLGDKIAQLDNEELLIERSQVKDNIQQSNLQVIQIDAQINALGNQIIAEQNLITNTVNAAKADLMRNEREYQERQINTKSEWLAALANSQKSEADVRKAQADLEFAKVDRDRYQQLAKIGAIGRREFEQKQLVVKQLQSVLQSERKSLEISKLKTLSARVAVNPSIANVTIAQERVAQEIARGESSLATLHKEKQQLIERRIQLHSQIKQYQQAIKQLDNKLKSSIVFATSSGIIFKQNLRNSGQVIRMGESIAEIVPANTKLVIKAKIPSAEINKVVVGKVAKLRINSCPYPDYGTLDGVVKYISPDVITNQEKTATGGYFEATIEPAQHVFGNQQKQCQLQPGMEAQADIITQEETALQFMLRKARFATDL</sequence>
<reference evidence="10" key="1">
    <citation type="submission" date="2017-04" db="EMBL/GenBank/DDBJ databases">
        <title>Genome deletions in a multicellular cyanobacterial endosymbiont for morphological adaptation in marine diatoms.</title>
        <authorList>
            <person name="Wang Y."/>
            <person name="Gao H."/>
            <person name="Li R."/>
            <person name="Xu X."/>
        </authorList>
    </citation>
    <scope>NUCLEOTIDE SEQUENCE</scope>
    <source>
        <strain evidence="10">FACHB 800</strain>
    </source>
</reference>
<evidence type="ECO:0000259" key="9">
    <source>
        <dbReference type="Pfam" id="PF26002"/>
    </source>
</evidence>
<keyword evidence="3 7" id="KW-0812">Transmembrane</keyword>
<evidence type="ECO:0000313" key="10">
    <source>
        <dbReference type="EMBL" id="QXE25628.1"/>
    </source>
</evidence>
<dbReference type="InterPro" id="IPR050739">
    <property type="entry name" value="MFP"/>
</dbReference>
<dbReference type="PANTHER" id="PTHR30386">
    <property type="entry name" value="MEMBRANE FUSION SUBUNIT OF EMRAB-TOLC MULTIDRUG EFFLUX PUMP"/>
    <property type="match status" value="1"/>
</dbReference>
<evidence type="ECO:0000313" key="11">
    <source>
        <dbReference type="Proteomes" id="UP000683511"/>
    </source>
</evidence>
<dbReference type="PRINTS" id="PR01490">
    <property type="entry name" value="RTXTOXIND"/>
</dbReference>
<dbReference type="RefSeq" id="WP_190605297.1">
    <property type="nucleotide sequence ID" value="NZ_CP021056.1"/>
</dbReference>
<dbReference type="InterPro" id="IPR011053">
    <property type="entry name" value="Single_hybrid_motif"/>
</dbReference>
<dbReference type="Proteomes" id="UP000683511">
    <property type="component" value="Chromosome"/>
</dbReference>
<dbReference type="AlphaFoldDB" id="A0A975TCR0"/>
<feature type="coiled-coil region" evidence="6">
    <location>
        <begin position="281"/>
        <end position="308"/>
    </location>
</feature>
<comment type="similarity">
    <text evidence="2">Belongs to the membrane fusion protein (MFP) (TC 8.A.1) family.</text>
</comment>
<evidence type="ECO:0000256" key="1">
    <source>
        <dbReference type="ARBA" id="ARBA00004167"/>
    </source>
</evidence>
<evidence type="ECO:0000256" key="4">
    <source>
        <dbReference type="ARBA" id="ARBA00022989"/>
    </source>
</evidence>
<comment type="subcellular location">
    <subcellularLocation>
        <location evidence="1">Membrane</location>
        <topology evidence="1">Single-pass membrane protein</topology>
    </subcellularLocation>
</comment>
<keyword evidence="11" id="KW-1185">Reference proteome</keyword>
<evidence type="ECO:0000256" key="7">
    <source>
        <dbReference type="SAM" id="Phobius"/>
    </source>
</evidence>
<dbReference type="KEGG" id="rsin:B6N60_04348"/>
<dbReference type="Gene3D" id="1.10.287.470">
    <property type="entry name" value="Helix hairpin bin"/>
    <property type="match status" value="1"/>
</dbReference>
<proteinExistence type="inferred from homology"/>
<dbReference type="InterPro" id="IPR058982">
    <property type="entry name" value="Beta-barrel_AprE"/>
</dbReference>
<evidence type="ECO:0000259" key="8">
    <source>
        <dbReference type="Pfam" id="PF25876"/>
    </source>
</evidence>
<organism evidence="10 11">
    <name type="scientific">Richelia sinica FACHB-800</name>
    <dbReference type="NCBI Taxonomy" id="1357546"/>
    <lineage>
        <taxon>Bacteria</taxon>
        <taxon>Bacillati</taxon>
        <taxon>Cyanobacteriota</taxon>
        <taxon>Cyanophyceae</taxon>
        <taxon>Nostocales</taxon>
        <taxon>Nostocaceae</taxon>
        <taxon>Richelia</taxon>
    </lineage>
</organism>
<gene>
    <name evidence="10" type="ORF">B6N60_04348</name>
</gene>
<keyword evidence="6" id="KW-0175">Coiled coil</keyword>